<accession>A0ABW2R2W3</accession>
<gene>
    <name evidence="2" type="ORF">ACFQNF_19515</name>
</gene>
<name>A0ABW2R2W3_9NEIS</name>
<dbReference type="EMBL" id="JBHTBQ010000044">
    <property type="protein sequence ID" value="MFC7422051.1"/>
    <property type="molecule type" value="Genomic_DNA"/>
</dbReference>
<dbReference type="RefSeq" id="WP_380189819.1">
    <property type="nucleotide sequence ID" value="NZ_JBHTBQ010000044.1"/>
</dbReference>
<keyword evidence="3" id="KW-1185">Reference proteome</keyword>
<evidence type="ECO:0000256" key="1">
    <source>
        <dbReference type="SAM" id="MobiDB-lite"/>
    </source>
</evidence>
<evidence type="ECO:0000313" key="2">
    <source>
        <dbReference type="EMBL" id="MFC7422051.1"/>
    </source>
</evidence>
<proteinExistence type="predicted"/>
<protein>
    <submittedName>
        <fullName evidence="2">Uncharacterized protein</fullName>
    </submittedName>
</protein>
<sequence length="348" mass="38027">MSTMASQVSLTFEAVDGLDTLQLEIDERDGTLNSPVQVNYTQPPSLFEQAKWVSFGSVKGRPEPWTALLAVTAIGQAHLRLYCRPSSQFKLYMSEPAPFIPAVPDLLVPMAGIPYSLFSVAVPPYVVRIPGKAASNKPPIESLGARESSEFEVLTFNFQRQAQLKRPFVSAVEILYSSIFINRAGTTVPAPQPNADQLTSFEATEEVAGALVVRYNSHYQLLRCHYGLPSGDLLDKLRWAWLGGDVNSVGMPPLLVFAMSANSAAQISVVRSVWPSGFLLANTADALRKEVENPEGSRALAETGRISSTEKISSSLDPDNYIEVERAREITLQDGQGKIWTLKLAGKL</sequence>
<organism evidence="2 3">
    <name type="scientific">Iodobacter arcticus</name>
    <dbReference type="NCBI Taxonomy" id="590593"/>
    <lineage>
        <taxon>Bacteria</taxon>
        <taxon>Pseudomonadati</taxon>
        <taxon>Pseudomonadota</taxon>
        <taxon>Betaproteobacteria</taxon>
        <taxon>Neisseriales</taxon>
        <taxon>Chitinibacteraceae</taxon>
        <taxon>Iodobacter</taxon>
    </lineage>
</organism>
<comment type="caution">
    <text evidence="2">The sequence shown here is derived from an EMBL/GenBank/DDBJ whole genome shotgun (WGS) entry which is preliminary data.</text>
</comment>
<reference evidence="3" key="1">
    <citation type="journal article" date="2019" name="Int. J. Syst. Evol. Microbiol.">
        <title>The Global Catalogue of Microorganisms (GCM) 10K type strain sequencing project: providing services to taxonomists for standard genome sequencing and annotation.</title>
        <authorList>
            <consortium name="The Broad Institute Genomics Platform"/>
            <consortium name="The Broad Institute Genome Sequencing Center for Infectious Disease"/>
            <person name="Wu L."/>
            <person name="Ma J."/>
        </authorList>
    </citation>
    <scope>NUCLEOTIDE SEQUENCE [LARGE SCALE GENOMIC DNA]</scope>
    <source>
        <strain evidence="3">CCUG 62945</strain>
    </source>
</reference>
<evidence type="ECO:0000313" key="3">
    <source>
        <dbReference type="Proteomes" id="UP001596473"/>
    </source>
</evidence>
<feature type="region of interest" description="Disordered" evidence="1">
    <location>
        <begin position="294"/>
        <end position="313"/>
    </location>
</feature>
<dbReference type="Proteomes" id="UP001596473">
    <property type="component" value="Unassembled WGS sequence"/>
</dbReference>